<evidence type="ECO:0000313" key="2">
    <source>
        <dbReference type="Proteomes" id="UP000827845"/>
    </source>
</evidence>
<name>A0AAE8XZ67_9CAUD</name>
<dbReference type="EMBL" id="MZ334527">
    <property type="protein sequence ID" value="UBF23385.1"/>
    <property type="molecule type" value="Genomic_DNA"/>
</dbReference>
<dbReference type="Proteomes" id="UP000827845">
    <property type="component" value="Segment"/>
</dbReference>
<reference evidence="1" key="1">
    <citation type="submission" date="2021-05" db="EMBL/GenBank/DDBJ databases">
        <title>Diversity, taxonomy and evolution of archaeal viruses of the class Caudoviricetes.</title>
        <authorList>
            <person name="Liu Y."/>
            <person name="Demina T.A."/>
            <person name="Roux S."/>
            <person name="Aiewsakun P."/>
            <person name="Kazlauskas D."/>
            <person name="Simmonds P."/>
            <person name="Prangishvili D."/>
            <person name="Oksanen H.M."/>
            <person name="Krupovic M."/>
        </authorList>
    </citation>
    <scope>NUCLEOTIDE SEQUENCE</scope>
    <source>
        <strain evidence="1">HATV-3/30</strain>
    </source>
</reference>
<evidence type="ECO:0000313" key="1">
    <source>
        <dbReference type="EMBL" id="UBF23385.1"/>
    </source>
</evidence>
<proteinExistence type="predicted"/>
<accession>A0AAE8XZ67</accession>
<protein>
    <submittedName>
        <fullName evidence="1">Uncharacterized protein</fullName>
    </submittedName>
</protein>
<gene>
    <name evidence="1" type="ORF">HATV-3_gp35</name>
</gene>
<keyword evidence="2" id="KW-1185">Reference proteome</keyword>
<organism evidence="1 2">
    <name type="scientific">Haloarcula tailed virus 3</name>
    <dbReference type="NCBI Taxonomy" id="2877990"/>
    <lineage>
        <taxon>Viruses</taxon>
        <taxon>Duplodnaviria</taxon>
        <taxon>Heunggongvirae</taxon>
        <taxon>Uroviricota</taxon>
        <taxon>Caudoviricetes</taxon>
        <taxon>Kirjokansivirales</taxon>
        <taxon>Pyrstoviridae</taxon>
        <taxon>Hatrivirus</taxon>
        <taxon>Hatrivirus caudatum</taxon>
        <taxon>Hatrivirus HATV3</taxon>
    </lineage>
</organism>
<sequence>MTTAETAISYDILTASETIKVPFVTTDWNQSNQRTRGETATIEVNIPNSSDDLVVDADETIASDEVVQHNDVTIQSGVTLTVNGELYANTIRVNGDLVVNGTVTTYGSIIELLNDFDNYAGSVATQEMLDGTIKYKEQLPVGAPVNSLLIGIKPSDDIRSQGVAALWGLVTDVVDTRPRALSINRFEIEVTVVSTFDEYATRSDVTSNLEL</sequence>